<organism evidence="1">
    <name type="scientific">Anguilla anguilla</name>
    <name type="common">European freshwater eel</name>
    <name type="synonym">Muraena anguilla</name>
    <dbReference type="NCBI Taxonomy" id="7936"/>
    <lineage>
        <taxon>Eukaryota</taxon>
        <taxon>Metazoa</taxon>
        <taxon>Chordata</taxon>
        <taxon>Craniata</taxon>
        <taxon>Vertebrata</taxon>
        <taxon>Euteleostomi</taxon>
        <taxon>Actinopterygii</taxon>
        <taxon>Neopterygii</taxon>
        <taxon>Teleostei</taxon>
        <taxon>Anguilliformes</taxon>
        <taxon>Anguillidae</taxon>
        <taxon>Anguilla</taxon>
    </lineage>
</organism>
<sequence length="11" mass="1089">MNSSGALCPPL</sequence>
<accession>A0A0E9PRC3</accession>
<evidence type="ECO:0000313" key="1">
    <source>
        <dbReference type="EMBL" id="JAH06640.1"/>
    </source>
</evidence>
<proteinExistence type="predicted"/>
<protein>
    <submittedName>
        <fullName evidence="1">Uncharacterized protein</fullName>
    </submittedName>
</protein>
<reference evidence="1" key="2">
    <citation type="journal article" date="2015" name="Fish Shellfish Immunol.">
        <title>Early steps in the European eel (Anguilla anguilla)-Vibrio vulnificus interaction in the gills: Role of the RtxA13 toxin.</title>
        <authorList>
            <person name="Callol A."/>
            <person name="Pajuelo D."/>
            <person name="Ebbesson L."/>
            <person name="Teles M."/>
            <person name="MacKenzie S."/>
            <person name="Amaro C."/>
        </authorList>
    </citation>
    <scope>NUCLEOTIDE SEQUENCE</scope>
</reference>
<name>A0A0E9PRC3_ANGAN</name>
<dbReference type="EMBL" id="GBXM01101937">
    <property type="protein sequence ID" value="JAH06640.1"/>
    <property type="molecule type" value="Transcribed_RNA"/>
</dbReference>
<reference evidence="1" key="1">
    <citation type="submission" date="2014-11" db="EMBL/GenBank/DDBJ databases">
        <authorList>
            <person name="Amaro Gonzalez C."/>
        </authorList>
    </citation>
    <scope>NUCLEOTIDE SEQUENCE</scope>
</reference>